<dbReference type="GO" id="GO:0004930">
    <property type="term" value="F:G protein-coupled receptor activity"/>
    <property type="evidence" value="ECO:0007669"/>
    <property type="project" value="UniProtKB-KW"/>
</dbReference>
<dbReference type="PROSITE" id="PS50262">
    <property type="entry name" value="G_PROTEIN_RECEP_F1_2"/>
    <property type="match status" value="1"/>
</dbReference>
<feature type="transmembrane region" description="Helical" evidence="10">
    <location>
        <begin position="347"/>
        <end position="368"/>
    </location>
</feature>
<name>A0A8S4MZ45_OWEFU</name>
<evidence type="ECO:0000313" key="13">
    <source>
        <dbReference type="Proteomes" id="UP000749559"/>
    </source>
</evidence>
<feature type="compositionally biased region" description="Polar residues" evidence="9">
    <location>
        <begin position="443"/>
        <end position="454"/>
    </location>
</feature>
<keyword evidence="13" id="KW-1185">Reference proteome</keyword>
<keyword evidence="6 8" id="KW-0675">Receptor</keyword>
<evidence type="ECO:0000256" key="8">
    <source>
        <dbReference type="RuleBase" id="RU000688"/>
    </source>
</evidence>
<feature type="region of interest" description="Disordered" evidence="9">
    <location>
        <begin position="302"/>
        <end position="325"/>
    </location>
</feature>
<keyword evidence="3 10" id="KW-1133">Transmembrane helix</keyword>
<evidence type="ECO:0000259" key="11">
    <source>
        <dbReference type="PROSITE" id="PS50262"/>
    </source>
</evidence>
<keyword evidence="5 10" id="KW-0472">Membrane</keyword>
<dbReference type="InterPro" id="IPR000276">
    <property type="entry name" value="GPCR_Rhodpsn"/>
</dbReference>
<evidence type="ECO:0000256" key="5">
    <source>
        <dbReference type="ARBA" id="ARBA00023136"/>
    </source>
</evidence>
<dbReference type="SUPFAM" id="SSF81321">
    <property type="entry name" value="Family A G protein-coupled receptor-like"/>
    <property type="match status" value="1"/>
</dbReference>
<dbReference type="PANTHER" id="PTHR24243:SF224">
    <property type="entry name" value="G-PROTEIN COUPLED RECEPTOR 19-RELATED"/>
    <property type="match status" value="1"/>
</dbReference>
<accession>A0A8S4MZ45</accession>
<dbReference type="InterPro" id="IPR017452">
    <property type="entry name" value="GPCR_Rhodpsn_7TM"/>
</dbReference>
<evidence type="ECO:0000256" key="4">
    <source>
        <dbReference type="ARBA" id="ARBA00023040"/>
    </source>
</evidence>
<feature type="transmembrane region" description="Helical" evidence="10">
    <location>
        <begin position="129"/>
        <end position="148"/>
    </location>
</feature>
<keyword evidence="7 8" id="KW-0807">Transducer</keyword>
<feature type="transmembrane region" description="Helical" evidence="10">
    <location>
        <begin position="263"/>
        <end position="290"/>
    </location>
</feature>
<evidence type="ECO:0000256" key="2">
    <source>
        <dbReference type="ARBA" id="ARBA00022692"/>
    </source>
</evidence>
<dbReference type="Pfam" id="PF00001">
    <property type="entry name" value="7tm_1"/>
    <property type="match status" value="1"/>
</dbReference>
<evidence type="ECO:0000313" key="12">
    <source>
        <dbReference type="EMBL" id="CAH1773850.1"/>
    </source>
</evidence>
<keyword evidence="2 8" id="KW-0812">Transmembrane</keyword>
<dbReference type="Gene3D" id="1.20.1070.10">
    <property type="entry name" value="Rhodopsin 7-helix transmembrane proteins"/>
    <property type="match status" value="1"/>
</dbReference>
<feature type="compositionally biased region" description="Low complexity" evidence="9">
    <location>
        <begin position="455"/>
        <end position="464"/>
    </location>
</feature>
<feature type="transmembrane region" description="Helical" evidence="10">
    <location>
        <begin position="92"/>
        <end position="117"/>
    </location>
</feature>
<protein>
    <recommendedName>
        <fullName evidence="11">G-protein coupled receptors family 1 profile domain-containing protein</fullName>
    </recommendedName>
</protein>
<evidence type="ECO:0000256" key="10">
    <source>
        <dbReference type="SAM" id="Phobius"/>
    </source>
</evidence>
<proteinExistence type="inferred from homology"/>
<evidence type="ECO:0000256" key="3">
    <source>
        <dbReference type="ARBA" id="ARBA00022989"/>
    </source>
</evidence>
<sequence>MNEASSDHDKETLRNYIRRYTLGILAELYIISETFQDITKLANTMESIDEDTIDVNNVTNMSNPPIDEYGYYYYQNIDELQKPQYLREKDRFILTIVIYSIAFIIGIIGNLLVVFAMLGDKKARSVTTLFLVSLAVSDLLFLLICVPYETSRYFLGHWSGGMALCKISGFCEMLSAVASILNLTAVSVERYIVIVHPMRSRSWCTIGSAKKIIVIVWIASCLLSAPVAYVTGLREDKFYNGDQRLIMAECIDSLMNMERYIFAWYQLIVMFAVPTYIMVFCYARVIYVLWISTKELAKMTQRSQQRDSSHQRLVQASSNHRDSSVIKKAAKDHSADIQNARKQVIKMLITIILVFLICWGPKLILRIISRYPFKDHMNSYWRQDFVTLKVAMNLLPYIQSATNPIVYGFMSSSFRRSMMTACRSKDSIRSVTRSGGDIEMGSKSINGTTQTGWHTSSRFTPSPSRSKEFGCKDVERDCAQ</sequence>
<feature type="transmembrane region" description="Helical" evidence="10">
    <location>
        <begin position="388"/>
        <end position="410"/>
    </location>
</feature>
<feature type="compositionally biased region" description="Basic and acidic residues" evidence="9">
    <location>
        <begin position="465"/>
        <end position="480"/>
    </location>
</feature>
<feature type="domain" description="G-protein coupled receptors family 1 profile" evidence="11">
    <location>
        <begin position="109"/>
        <end position="407"/>
    </location>
</feature>
<dbReference type="EMBL" id="CAIIXF020000001">
    <property type="protein sequence ID" value="CAH1773850.1"/>
    <property type="molecule type" value="Genomic_DNA"/>
</dbReference>
<evidence type="ECO:0000256" key="9">
    <source>
        <dbReference type="SAM" id="MobiDB-lite"/>
    </source>
</evidence>
<organism evidence="12 13">
    <name type="scientific">Owenia fusiformis</name>
    <name type="common">Polychaete worm</name>
    <dbReference type="NCBI Taxonomy" id="6347"/>
    <lineage>
        <taxon>Eukaryota</taxon>
        <taxon>Metazoa</taxon>
        <taxon>Spiralia</taxon>
        <taxon>Lophotrochozoa</taxon>
        <taxon>Annelida</taxon>
        <taxon>Polychaeta</taxon>
        <taxon>Sedentaria</taxon>
        <taxon>Canalipalpata</taxon>
        <taxon>Sabellida</taxon>
        <taxon>Oweniida</taxon>
        <taxon>Oweniidae</taxon>
        <taxon>Owenia</taxon>
    </lineage>
</organism>
<feature type="region of interest" description="Disordered" evidence="9">
    <location>
        <begin position="439"/>
        <end position="480"/>
    </location>
</feature>
<feature type="transmembrane region" description="Helical" evidence="10">
    <location>
        <begin position="212"/>
        <end position="231"/>
    </location>
</feature>
<evidence type="ECO:0000256" key="1">
    <source>
        <dbReference type="ARBA" id="ARBA00004141"/>
    </source>
</evidence>
<evidence type="ECO:0000256" key="6">
    <source>
        <dbReference type="ARBA" id="ARBA00023170"/>
    </source>
</evidence>
<comment type="subcellular location">
    <subcellularLocation>
        <location evidence="1">Membrane</location>
        <topology evidence="1">Multi-pass membrane protein</topology>
    </subcellularLocation>
</comment>
<reference evidence="12" key="1">
    <citation type="submission" date="2022-03" db="EMBL/GenBank/DDBJ databases">
        <authorList>
            <person name="Martin C."/>
        </authorList>
    </citation>
    <scope>NUCLEOTIDE SEQUENCE</scope>
</reference>
<comment type="similarity">
    <text evidence="8">Belongs to the G-protein coupled receptor 1 family.</text>
</comment>
<keyword evidence="4 8" id="KW-0297">G-protein coupled receptor</keyword>
<gene>
    <name evidence="12" type="ORF">OFUS_LOCUS1387</name>
</gene>
<evidence type="ECO:0000256" key="7">
    <source>
        <dbReference type="ARBA" id="ARBA00023224"/>
    </source>
</evidence>
<dbReference type="PRINTS" id="PR00237">
    <property type="entry name" value="GPCRRHODOPSN"/>
</dbReference>
<dbReference type="AlphaFoldDB" id="A0A8S4MZ45"/>
<dbReference type="PANTHER" id="PTHR24243">
    <property type="entry name" value="G-PROTEIN COUPLED RECEPTOR"/>
    <property type="match status" value="1"/>
</dbReference>
<dbReference type="GO" id="GO:0005886">
    <property type="term" value="C:plasma membrane"/>
    <property type="evidence" value="ECO:0007669"/>
    <property type="project" value="TreeGrafter"/>
</dbReference>
<dbReference type="PROSITE" id="PS00237">
    <property type="entry name" value="G_PROTEIN_RECEP_F1_1"/>
    <property type="match status" value="1"/>
</dbReference>
<comment type="caution">
    <text evidence="12">The sequence shown here is derived from an EMBL/GenBank/DDBJ whole genome shotgun (WGS) entry which is preliminary data.</text>
</comment>
<dbReference type="OrthoDB" id="2132067at2759"/>
<dbReference type="Proteomes" id="UP000749559">
    <property type="component" value="Unassembled WGS sequence"/>
</dbReference>